<protein>
    <submittedName>
        <fullName evidence="1">Uncharacterized protein</fullName>
    </submittedName>
</protein>
<accession>A0A7R8WAQ3</accession>
<reference evidence="1" key="1">
    <citation type="submission" date="2020-11" db="EMBL/GenBank/DDBJ databases">
        <authorList>
            <person name="Tran Van P."/>
        </authorList>
    </citation>
    <scope>NUCLEOTIDE SEQUENCE</scope>
</reference>
<gene>
    <name evidence="1" type="ORF">CTOB1V02_LOCUS4830</name>
</gene>
<evidence type="ECO:0000313" key="1">
    <source>
        <dbReference type="EMBL" id="CAD7226919.1"/>
    </source>
</evidence>
<organism evidence="1">
    <name type="scientific">Cyprideis torosa</name>
    <dbReference type="NCBI Taxonomy" id="163714"/>
    <lineage>
        <taxon>Eukaryota</taxon>
        <taxon>Metazoa</taxon>
        <taxon>Ecdysozoa</taxon>
        <taxon>Arthropoda</taxon>
        <taxon>Crustacea</taxon>
        <taxon>Oligostraca</taxon>
        <taxon>Ostracoda</taxon>
        <taxon>Podocopa</taxon>
        <taxon>Podocopida</taxon>
        <taxon>Cytherocopina</taxon>
        <taxon>Cytheroidea</taxon>
        <taxon>Cytherideidae</taxon>
        <taxon>Cyprideis</taxon>
    </lineage>
</organism>
<proteinExistence type="predicted"/>
<dbReference type="EMBL" id="OB660978">
    <property type="protein sequence ID" value="CAD7226919.1"/>
    <property type="molecule type" value="Genomic_DNA"/>
</dbReference>
<dbReference type="AlphaFoldDB" id="A0A7R8WAQ3"/>
<name>A0A7R8WAQ3_9CRUS</name>
<sequence>MEADGTTQTATSLADLFDIDDLKSGSLDSLIDGITTWTEEQKQDKKHEWKNLVQRIHLDHQYRKQDHLHRRFAALAAASLNALNVESAGIQSAYEAEAAKLKCDPGTSLRLTVFKKNVPLLSTSDSSTRTLRAEPAFLLHLWREKTAENERLKLAMEEANAKRMENRTDWLNALITLDKCEACMKELRKPEALVGSVQKSLIQEYQEFIAEQDLVEKELKKLESRIQLLKMARDTQGNNSTIEARRRQLEHDLQTFEEDVEWIRSGKQEELKALQEESKELDRKHAEGLQKFKKILNADKRKIEYLKEALGNTEEKAHSNQV</sequence>